<organism evidence="1">
    <name type="scientific">Anguilla anguilla</name>
    <name type="common">European freshwater eel</name>
    <name type="synonym">Muraena anguilla</name>
    <dbReference type="NCBI Taxonomy" id="7936"/>
    <lineage>
        <taxon>Eukaryota</taxon>
        <taxon>Metazoa</taxon>
        <taxon>Chordata</taxon>
        <taxon>Craniata</taxon>
        <taxon>Vertebrata</taxon>
        <taxon>Euteleostomi</taxon>
        <taxon>Actinopterygii</taxon>
        <taxon>Neopterygii</taxon>
        <taxon>Teleostei</taxon>
        <taxon>Anguilliformes</taxon>
        <taxon>Anguillidae</taxon>
        <taxon>Anguilla</taxon>
    </lineage>
</organism>
<proteinExistence type="predicted"/>
<reference evidence="1" key="1">
    <citation type="submission" date="2014-11" db="EMBL/GenBank/DDBJ databases">
        <authorList>
            <person name="Amaro Gonzalez C."/>
        </authorList>
    </citation>
    <scope>NUCLEOTIDE SEQUENCE</scope>
</reference>
<dbReference type="AlphaFoldDB" id="A0A0E9WKD7"/>
<evidence type="ECO:0000313" key="1">
    <source>
        <dbReference type="EMBL" id="JAH90055.1"/>
    </source>
</evidence>
<reference evidence="1" key="2">
    <citation type="journal article" date="2015" name="Fish Shellfish Immunol.">
        <title>Early steps in the European eel (Anguilla anguilla)-Vibrio vulnificus interaction in the gills: Role of the RtxA13 toxin.</title>
        <authorList>
            <person name="Callol A."/>
            <person name="Pajuelo D."/>
            <person name="Ebbesson L."/>
            <person name="Teles M."/>
            <person name="MacKenzie S."/>
            <person name="Amaro C."/>
        </authorList>
    </citation>
    <scope>NUCLEOTIDE SEQUENCE</scope>
</reference>
<protein>
    <submittedName>
        <fullName evidence="1">Uncharacterized protein</fullName>
    </submittedName>
</protein>
<sequence>MYLQHDETTTQILLSSVKPCLCCELMMDLCVIIFLSFKQHQVIVLL</sequence>
<accession>A0A0E9WKD7</accession>
<dbReference type="EMBL" id="GBXM01018522">
    <property type="protein sequence ID" value="JAH90055.1"/>
    <property type="molecule type" value="Transcribed_RNA"/>
</dbReference>
<name>A0A0E9WKD7_ANGAN</name>